<sequence>MKGGTVSVSQYRASAIKACSASNVDQPWACVDLVYVVTLLQDAYKIRDNERISLFKKVDGHEVSWALGLAYTTVMNRITTAPAA</sequence>
<dbReference type="InterPro" id="IPR000407">
    <property type="entry name" value="GDA1_CD39_NTPase"/>
</dbReference>
<evidence type="ECO:0000313" key="4">
    <source>
        <dbReference type="Proteomes" id="UP000838756"/>
    </source>
</evidence>
<evidence type="ECO:0000313" key="3">
    <source>
        <dbReference type="EMBL" id="CAH2238382.1"/>
    </source>
</evidence>
<organism evidence="3 4">
    <name type="scientific">Pararge aegeria aegeria</name>
    <dbReference type="NCBI Taxonomy" id="348720"/>
    <lineage>
        <taxon>Eukaryota</taxon>
        <taxon>Metazoa</taxon>
        <taxon>Ecdysozoa</taxon>
        <taxon>Arthropoda</taxon>
        <taxon>Hexapoda</taxon>
        <taxon>Insecta</taxon>
        <taxon>Pterygota</taxon>
        <taxon>Neoptera</taxon>
        <taxon>Endopterygota</taxon>
        <taxon>Lepidoptera</taxon>
        <taxon>Glossata</taxon>
        <taxon>Ditrysia</taxon>
        <taxon>Papilionoidea</taxon>
        <taxon>Nymphalidae</taxon>
        <taxon>Satyrinae</taxon>
        <taxon>Satyrini</taxon>
        <taxon>Parargina</taxon>
        <taxon>Pararge</taxon>
    </lineage>
</organism>
<reference evidence="3" key="1">
    <citation type="submission" date="2022-03" db="EMBL/GenBank/DDBJ databases">
        <authorList>
            <person name="Lindestad O."/>
        </authorList>
    </citation>
    <scope>NUCLEOTIDE SEQUENCE</scope>
</reference>
<dbReference type="Pfam" id="PF01150">
    <property type="entry name" value="GDA1_CD39"/>
    <property type="match status" value="1"/>
</dbReference>
<dbReference type="Gene3D" id="3.30.420.150">
    <property type="entry name" value="Exopolyphosphatase. Domain 2"/>
    <property type="match status" value="1"/>
</dbReference>
<comment type="caution">
    <text evidence="3">The sequence shown here is derived from an EMBL/GenBank/DDBJ whole genome shotgun (WGS) entry which is preliminary data.</text>
</comment>
<keyword evidence="4" id="KW-1185">Reference proteome</keyword>
<gene>
    <name evidence="3" type="primary">jg18028</name>
    <name evidence="3" type="ORF">PAEG_LOCUS15487</name>
</gene>
<evidence type="ECO:0000256" key="2">
    <source>
        <dbReference type="ARBA" id="ARBA00022801"/>
    </source>
</evidence>
<dbReference type="Proteomes" id="UP000838756">
    <property type="component" value="Unassembled WGS sequence"/>
</dbReference>
<accession>A0A8S4RLL1</accession>
<keyword evidence="2" id="KW-0378">Hydrolase</keyword>
<proteinExistence type="inferred from homology"/>
<dbReference type="GO" id="GO:0016787">
    <property type="term" value="F:hydrolase activity"/>
    <property type="evidence" value="ECO:0007669"/>
    <property type="project" value="UniProtKB-KW"/>
</dbReference>
<protein>
    <submittedName>
        <fullName evidence="3">Jg18028 protein</fullName>
    </submittedName>
</protein>
<dbReference type="EMBL" id="CAKXAJ010025338">
    <property type="protein sequence ID" value="CAH2238382.1"/>
    <property type="molecule type" value="Genomic_DNA"/>
</dbReference>
<dbReference type="OrthoDB" id="6372431at2759"/>
<evidence type="ECO:0000256" key="1">
    <source>
        <dbReference type="ARBA" id="ARBA00009283"/>
    </source>
</evidence>
<name>A0A8S4RLL1_9NEOP</name>
<dbReference type="AlphaFoldDB" id="A0A8S4RLL1"/>
<comment type="similarity">
    <text evidence="1">Belongs to the GDA1/CD39 NTPase family.</text>
</comment>